<dbReference type="PANTHER" id="PTHR47723">
    <property type="entry name" value="OS05G0353850 PROTEIN"/>
    <property type="match status" value="1"/>
</dbReference>
<keyword evidence="2" id="KW-1185">Reference proteome</keyword>
<protein>
    <recommendedName>
        <fullName evidence="3">RNase H type-1 domain-containing protein</fullName>
    </recommendedName>
</protein>
<reference evidence="1 2" key="1">
    <citation type="submission" date="2019-07" db="EMBL/GenBank/DDBJ databases">
        <title>WGS assembly of Gossypium tomentosum.</title>
        <authorList>
            <person name="Chen Z.J."/>
            <person name="Sreedasyam A."/>
            <person name="Ando A."/>
            <person name="Song Q."/>
            <person name="De L."/>
            <person name="Hulse-Kemp A."/>
            <person name="Ding M."/>
            <person name="Ye W."/>
            <person name="Kirkbride R."/>
            <person name="Jenkins J."/>
            <person name="Plott C."/>
            <person name="Lovell J."/>
            <person name="Lin Y.-M."/>
            <person name="Vaughn R."/>
            <person name="Liu B."/>
            <person name="Li W."/>
            <person name="Simpson S."/>
            <person name="Scheffler B."/>
            <person name="Saski C."/>
            <person name="Grover C."/>
            <person name="Hu G."/>
            <person name="Conover J."/>
            <person name="Carlson J."/>
            <person name="Shu S."/>
            <person name="Boston L."/>
            <person name="Williams M."/>
            <person name="Peterson D."/>
            <person name="Mcgee K."/>
            <person name="Jones D."/>
            <person name="Wendel J."/>
            <person name="Stelly D."/>
            <person name="Grimwood J."/>
            <person name="Schmutz J."/>
        </authorList>
    </citation>
    <scope>NUCLEOTIDE SEQUENCE [LARGE SCALE GENOMIC DNA]</scope>
    <source>
        <strain evidence="1">7179.01</strain>
    </source>
</reference>
<sequence length="145" mass="15380">MECCFSSFSSRGDNSNHWQPLAIGFVKFHMDGSSGGCLRKTAIGGVLGDKNGCVLALFLGPMGEGEAANAKLLAIENGLEIFANSGWVGCKHLVIESEPMLSISWCSNPGIRPWNIAKVLKHVGSLVKAIGSISFMCVSMESQMG</sequence>
<dbReference type="AlphaFoldDB" id="A0A5D2L658"/>
<gene>
    <name evidence="1" type="ORF">ES332_D05G429300v1</name>
</gene>
<proteinExistence type="predicted"/>
<evidence type="ECO:0008006" key="3">
    <source>
        <dbReference type="Google" id="ProtNLM"/>
    </source>
</evidence>
<dbReference type="CDD" id="cd06222">
    <property type="entry name" value="RNase_H_like"/>
    <property type="match status" value="1"/>
</dbReference>
<dbReference type="Proteomes" id="UP000322667">
    <property type="component" value="Chromosome D05"/>
</dbReference>
<dbReference type="InterPro" id="IPR036397">
    <property type="entry name" value="RNaseH_sf"/>
</dbReference>
<name>A0A5D2L658_GOSTO</name>
<dbReference type="EMBL" id="CM017627">
    <property type="protein sequence ID" value="TYH74818.1"/>
    <property type="molecule type" value="Genomic_DNA"/>
</dbReference>
<accession>A0A5D2L658</accession>
<dbReference type="GO" id="GO:0003676">
    <property type="term" value="F:nucleic acid binding"/>
    <property type="evidence" value="ECO:0007669"/>
    <property type="project" value="InterPro"/>
</dbReference>
<dbReference type="PANTHER" id="PTHR47723:SF22">
    <property type="entry name" value="RNASE H TYPE-1 DOMAIN-CONTAINING PROTEIN"/>
    <property type="match status" value="1"/>
</dbReference>
<organism evidence="1 2">
    <name type="scientific">Gossypium tomentosum</name>
    <name type="common">Hawaiian cotton</name>
    <name type="synonym">Gossypium sandvicense</name>
    <dbReference type="NCBI Taxonomy" id="34277"/>
    <lineage>
        <taxon>Eukaryota</taxon>
        <taxon>Viridiplantae</taxon>
        <taxon>Streptophyta</taxon>
        <taxon>Embryophyta</taxon>
        <taxon>Tracheophyta</taxon>
        <taxon>Spermatophyta</taxon>
        <taxon>Magnoliopsida</taxon>
        <taxon>eudicotyledons</taxon>
        <taxon>Gunneridae</taxon>
        <taxon>Pentapetalae</taxon>
        <taxon>rosids</taxon>
        <taxon>malvids</taxon>
        <taxon>Malvales</taxon>
        <taxon>Malvaceae</taxon>
        <taxon>Malvoideae</taxon>
        <taxon>Gossypium</taxon>
    </lineage>
</organism>
<dbReference type="Gene3D" id="3.30.420.10">
    <property type="entry name" value="Ribonuclease H-like superfamily/Ribonuclease H"/>
    <property type="match status" value="1"/>
</dbReference>
<dbReference type="InterPro" id="IPR044730">
    <property type="entry name" value="RNase_H-like_dom_plant"/>
</dbReference>
<evidence type="ECO:0000313" key="1">
    <source>
        <dbReference type="EMBL" id="TYH74818.1"/>
    </source>
</evidence>
<dbReference type="InterPro" id="IPR053151">
    <property type="entry name" value="RNase_H-like"/>
</dbReference>
<evidence type="ECO:0000313" key="2">
    <source>
        <dbReference type="Proteomes" id="UP000322667"/>
    </source>
</evidence>